<name>A0A6S7EVJ8_9BURK</name>
<dbReference type="Gene3D" id="3.40.190.10">
    <property type="entry name" value="Periplasmic binding protein-like II"/>
    <property type="match status" value="1"/>
</dbReference>
<dbReference type="PANTHER" id="PTHR42928:SF5">
    <property type="entry name" value="BLR1237 PROTEIN"/>
    <property type="match status" value="1"/>
</dbReference>
<dbReference type="Proteomes" id="UP000494183">
    <property type="component" value="Unassembled WGS sequence"/>
</dbReference>
<dbReference type="InterPro" id="IPR042100">
    <property type="entry name" value="Bug_dom1"/>
</dbReference>
<keyword evidence="3" id="KW-1185">Reference proteome</keyword>
<dbReference type="EMBL" id="CADILH010000001">
    <property type="protein sequence ID" value="CAB3929384.1"/>
    <property type="molecule type" value="Genomic_DNA"/>
</dbReference>
<gene>
    <name evidence="2" type="ORF">LMG6000_00436</name>
</gene>
<reference evidence="2 3" key="1">
    <citation type="submission" date="2020-04" db="EMBL/GenBank/DDBJ databases">
        <authorList>
            <person name="De Canck E."/>
        </authorList>
    </citation>
    <scope>NUCLEOTIDE SEQUENCE [LARGE SCALE GENOMIC DNA]</scope>
    <source>
        <strain evidence="2 3">LMG 6000</strain>
    </source>
</reference>
<dbReference type="SUPFAM" id="SSF53850">
    <property type="entry name" value="Periplasmic binding protein-like II"/>
    <property type="match status" value="1"/>
</dbReference>
<dbReference type="CDD" id="cd07012">
    <property type="entry name" value="PBP2_Bug_TTT"/>
    <property type="match status" value="1"/>
</dbReference>
<sequence length="323" mass="34119">MFRRSFIRGMFGAALLPFTGPKAALAQDNRIVKLVLTFPVGGSSDLMGRILAQQMAGALGANVIVDNRPGAAGSIGVALAARQAADGTTILLGNLGPMVVNPLLNKVTYDPVKDFMPVALVATAPAVLVINAGLPYKSLSDLIAAAKATPNSINYGSGGAGTLAHFGGEVMSRITGTRFTHVPYKGGIAATNDLLGGQIDMILANPQPVLSHIQSGRLRALAVTGSKRIGLLPDVRTFEEQGVAGMDAIDWWGIYVPTGTPKVEFDKILDAVRRALDSQDLKNRYAELGVDVRFSGPDELRDLAAQETEKYRKLIKEIGIQAS</sequence>
<protein>
    <recommendedName>
        <fullName evidence="4">Tripartite tricarboxylate transporter substrate binding protein</fullName>
    </recommendedName>
</protein>
<dbReference type="AlphaFoldDB" id="A0A6S7EVJ8"/>
<evidence type="ECO:0000256" key="1">
    <source>
        <dbReference type="ARBA" id="ARBA00006987"/>
    </source>
</evidence>
<accession>A0A6S7EVJ8</accession>
<comment type="similarity">
    <text evidence="1">Belongs to the UPF0065 (bug) family.</text>
</comment>
<dbReference type="PIRSF" id="PIRSF017082">
    <property type="entry name" value="YflP"/>
    <property type="match status" value="1"/>
</dbReference>
<dbReference type="Pfam" id="PF03401">
    <property type="entry name" value="TctC"/>
    <property type="match status" value="1"/>
</dbReference>
<evidence type="ECO:0000313" key="2">
    <source>
        <dbReference type="EMBL" id="CAB3929384.1"/>
    </source>
</evidence>
<organism evidence="2 3">
    <name type="scientific">Achromobacter insolitus</name>
    <dbReference type="NCBI Taxonomy" id="217204"/>
    <lineage>
        <taxon>Bacteria</taxon>
        <taxon>Pseudomonadati</taxon>
        <taxon>Pseudomonadota</taxon>
        <taxon>Betaproteobacteria</taxon>
        <taxon>Burkholderiales</taxon>
        <taxon>Alcaligenaceae</taxon>
        <taxon>Achromobacter</taxon>
    </lineage>
</organism>
<evidence type="ECO:0000313" key="3">
    <source>
        <dbReference type="Proteomes" id="UP000494183"/>
    </source>
</evidence>
<dbReference type="Gene3D" id="3.40.190.150">
    <property type="entry name" value="Bordetella uptake gene, domain 1"/>
    <property type="match status" value="1"/>
</dbReference>
<dbReference type="RefSeq" id="WP_175202085.1">
    <property type="nucleotide sequence ID" value="NZ_CADILH010000001.1"/>
</dbReference>
<dbReference type="InterPro" id="IPR005064">
    <property type="entry name" value="BUG"/>
</dbReference>
<evidence type="ECO:0008006" key="4">
    <source>
        <dbReference type="Google" id="ProtNLM"/>
    </source>
</evidence>
<proteinExistence type="inferred from homology"/>
<dbReference type="PANTHER" id="PTHR42928">
    <property type="entry name" value="TRICARBOXYLATE-BINDING PROTEIN"/>
    <property type="match status" value="1"/>
</dbReference>